<keyword evidence="3 11" id="KW-0285">Flavoprotein</keyword>
<evidence type="ECO:0000256" key="10">
    <source>
        <dbReference type="ARBA" id="ARBA00025810"/>
    </source>
</evidence>
<feature type="binding site" evidence="11">
    <location>
        <position position="97"/>
    </location>
    <ligand>
        <name>FMN</name>
        <dbReference type="ChEBI" id="CHEBI:58210"/>
    </ligand>
</feature>
<dbReference type="InterPro" id="IPR000262">
    <property type="entry name" value="FMN-dep_DH"/>
</dbReference>
<keyword evidence="8 11" id="KW-0414">Isoprene biosynthesis</keyword>
<feature type="binding site" evidence="11">
    <location>
        <begin position="10"/>
        <end position="11"/>
    </location>
    <ligand>
        <name>substrate</name>
    </ligand>
</feature>
<keyword evidence="4 11" id="KW-0288">FMN</keyword>
<accession>A0A8J3F0H3</accession>
<keyword evidence="9 11" id="KW-0413">Isomerase</keyword>
<evidence type="ECO:0000256" key="8">
    <source>
        <dbReference type="ARBA" id="ARBA00023229"/>
    </source>
</evidence>
<feature type="binding site" evidence="11">
    <location>
        <begin position="67"/>
        <end position="69"/>
    </location>
    <ligand>
        <name>FMN</name>
        <dbReference type="ChEBI" id="CHEBI:58210"/>
    </ligand>
</feature>
<comment type="subcellular location">
    <subcellularLocation>
        <location evidence="11">Cytoplasm</location>
    </subcellularLocation>
</comment>
<evidence type="ECO:0000256" key="5">
    <source>
        <dbReference type="ARBA" id="ARBA00022723"/>
    </source>
</evidence>
<comment type="caution">
    <text evidence="13">The sequence shown here is derived from an EMBL/GenBank/DDBJ whole genome shotgun (WGS) entry which is preliminary data.</text>
</comment>
<feature type="domain" description="FMN-dependent dehydrogenase" evidence="12">
    <location>
        <begin position="306"/>
        <end position="378"/>
    </location>
</feature>
<evidence type="ECO:0000259" key="12">
    <source>
        <dbReference type="Pfam" id="PF01070"/>
    </source>
</evidence>
<protein>
    <recommendedName>
        <fullName evidence="11">Isopentenyl-diphosphate delta-isomerase</fullName>
        <shortName evidence="11">IPP isomerase</shortName>
        <ecNumber evidence="11">5.3.3.2</ecNumber>
    </recommendedName>
    <alternativeName>
        <fullName evidence="11">Isopentenyl diphosphate:dimethylallyl diphosphate isomerase</fullName>
    </alternativeName>
    <alternativeName>
        <fullName evidence="11">Isopentenyl pyrophosphate isomerase</fullName>
    </alternativeName>
    <alternativeName>
        <fullName evidence="11">Type 2 isopentenyl diphosphate isomerase</fullName>
        <shortName evidence="11">IDI-2</shortName>
    </alternativeName>
</protein>
<sequence length="400" mass="43658">MLNNALRAQRKEDHLRLAEQSFRQHRHNDFDTMHLVRPTLPETCVDEQSLATTLFGIPVAAPFFINAMTGGTEHATQINAQLAAVAERERIAFAFGSASIVGHESEALAGFVHARELAPSVPVFINVNPATPLDVVRTLIQELYPAALQVHINAVQELVMPEGDRDFHWSEGIERISAAVHEQWNIPVIAKEVGFGWDIASMRRALECGVDVIDVAGSGGTNFAQIERLRRAEQQSSSAASSAAVSAVDAENHTASNISADSEREADERAMSVDFSWLEDAGLSTVQSLLNAQQVASELVSDSASHEFMYFGSGGVRHPLDVMKCLVLGAQAVGVSGVMLHTVLEYGTDGLQELVRIWKHQLAGLVALYGMGSLQDAQHVQYWLDPSLESYQRQILHSMS</sequence>
<keyword evidence="6 11" id="KW-0460">Magnesium</keyword>
<dbReference type="InterPro" id="IPR013785">
    <property type="entry name" value="Aldolase_TIM"/>
</dbReference>
<dbReference type="Gene3D" id="3.20.20.70">
    <property type="entry name" value="Aldolase class I"/>
    <property type="match status" value="1"/>
</dbReference>
<name>A0A8J3F0H3_9BIFI</name>
<dbReference type="SUPFAM" id="SSF51395">
    <property type="entry name" value="FMN-linked oxidoreductases"/>
    <property type="match status" value="1"/>
</dbReference>
<comment type="function">
    <text evidence="11">Involved in the biosynthesis of isoprenoids. Catalyzes the 1,3-allylic rearrangement of the homoallylic substrate isopentenyl (IPP) to its allylic isomer, dimethylallyl diphosphate (DMAPP).</text>
</comment>
<comment type="cofactor">
    <cofactor evidence="11">
        <name>NADPH</name>
        <dbReference type="ChEBI" id="CHEBI:57783"/>
    </cofactor>
</comment>
<reference evidence="13" key="2">
    <citation type="submission" date="2020-09" db="EMBL/GenBank/DDBJ databases">
        <authorList>
            <person name="Sun Q."/>
            <person name="Sedlacek I."/>
        </authorList>
    </citation>
    <scope>NUCLEOTIDE SEQUENCE</scope>
    <source>
        <strain evidence="13">CCM 8606</strain>
    </source>
</reference>
<evidence type="ECO:0000256" key="11">
    <source>
        <dbReference type="HAMAP-Rule" id="MF_00354"/>
    </source>
</evidence>
<evidence type="ECO:0000256" key="4">
    <source>
        <dbReference type="ARBA" id="ARBA00022643"/>
    </source>
</evidence>
<evidence type="ECO:0000256" key="3">
    <source>
        <dbReference type="ARBA" id="ARBA00022630"/>
    </source>
</evidence>
<dbReference type="GO" id="GO:0070402">
    <property type="term" value="F:NADPH binding"/>
    <property type="evidence" value="ECO:0007669"/>
    <property type="project" value="UniProtKB-UniRule"/>
</dbReference>
<dbReference type="Pfam" id="PF01070">
    <property type="entry name" value="FMN_dh"/>
    <property type="match status" value="1"/>
</dbReference>
<keyword evidence="5 11" id="KW-0479">Metal-binding</keyword>
<feature type="binding site" evidence="11">
    <location>
        <begin position="315"/>
        <end position="317"/>
    </location>
    <ligand>
        <name>FMN</name>
        <dbReference type="ChEBI" id="CHEBI:58210"/>
    </ligand>
</feature>
<comment type="catalytic activity">
    <reaction evidence="11">
        <text>isopentenyl diphosphate = dimethylallyl diphosphate</text>
        <dbReference type="Rhea" id="RHEA:23284"/>
        <dbReference type="ChEBI" id="CHEBI:57623"/>
        <dbReference type="ChEBI" id="CHEBI:128769"/>
        <dbReference type="EC" id="5.3.3.2"/>
    </reaction>
</comment>
<evidence type="ECO:0000256" key="6">
    <source>
        <dbReference type="ARBA" id="ARBA00022842"/>
    </source>
</evidence>
<feature type="binding site" evidence="11">
    <location>
        <position position="221"/>
    </location>
    <ligand>
        <name>FMN</name>
        <dbReference type="ChEBI" id="CHEBI:58210"/>
    </ligand>
</feature>
<comment type="cofactor">
    <cofactor evidence="11">
        <name>Mg(2+)</name>
        <dbReference type="ChEBI" id="CHEBI:18420"/>
    </cofactor>
</comment>
<evidence type="ECO:0000256" key="2">
    <source>
        <dbReference type="ARBA" id="ARBA00022490"/>
    </source>
</evidence>
<dbReference type="InterPro" id="IPR011179">
    <property type="entry name" value="IPdP_isomerase"/>
</dbReference>
<dbReference type="EMBL" id="BMDH01000007">
    <property type="protein sequence ID" value="GGI15526.1"/>
    <property type="molecule type" value="Genomic_DNA"/>
</dbReference>
<evidence type="ECO:0000256" key="9">
    <source>
        <dbReference type="ARBA" id="ARBA00023235"/>
    </source>
</evidence>
<dbReference type="GO" id="GO:0008299">
    <property type="term" value="P:isoprenoid biosynthetic process"/>
    <property type="evidence" value="ECO:0007669"/>
    <property type="project" value="UniProtKB-UniRule"/>
</dbReference>
<feature type="binding site" evidence="11">
    <location>
        <position position="157"/>
    </location>
    <ligand>
        <name>Mg(2+)</name>
        <dbReference type="ChEBI" id="CHEBI:18420"/>
    </ligand>
</feature>
<comment type="similarity">
    <text evidence="11">Belongs to the IPP isomerase type 2 family.</text>
</comment>
<feature type="binding site" evidence="11">
    <location>
        <position position="191"/>
    </location>
    <ligand>
        <name>FMN</name>
        <dbReference type="ChEBI" id="CHEBI:58210"/>
    </ligand>
</feature>
<dbReference type="GO" id="GO:0000287">
    <property type="term" value="F:magnesium ion binding"/>
    <property type="evidence" value="ECO:0007669"/>
    <property type="project" value="UniProtKB-UniRule"/>
</dbReference>
<dbReference type="Proteomes" id="UP000619536">
    <property type="component" value="Unassembled WGS sequence"/>
</dbReference>
<reference evidence="13" key="1">
    <citation type="journal article" date="2014" name="Int. J. Syst. Evol. Microbiol.">
        <title>Complete genome sequence of Corynebacterium casei LMG S-19264T (=DSM 44701T), isolated from a smear-ripened cheese.</title>
        <authorList>
            <consortium name="US DOE Joint Genome Institute (JGI-PGF)"/>
            <person name="Walter F."/>
            <person name="Albersmeier A."/>
            <person name="Kalinowski J."/>
            <person name="Ruckert C."/>
        </authorList>
    </citation>
    <scope>NUCLEOTIDE SEQUENCE</scope>
    <source>
        <strain evidence="13">CCM 8606</strain>
    </source>
</reference>
<evidence type="ECO:0000313" key="14">
    <source>
        <dbReference type="Proteomes" id="UP000619536"/>
    </source>
</evidence>
<gene>
    <name evidence="11 13" type="primary">fni</name>
    <name evidence="13" type="ORF">GCM10007377_16330</name>
</gene>
<dbReference type="HAMAP" id="MF_00354">
    <property type="entry name" value="Idi_2"/>
    <property type="match status" value="1"/>
</dbReference>
<comment type="caution">
    <text evidence="11">Lacks conserved residue(s) required for the propagation of feature annotation.</text>
</comment>
<organism evidence="13 14">
    <name type="scientific">Galliscardovia ingluviei</name>
    <dbReference type="NCBI Taxonomy" id="1769422"/>
    <lineage>
        <taxon>Bacteria</taxon>
        <taxon>Bacillati</taxon>
        <taxon>Actinomycetota</taxon>
        <taxon>Actinomycetes</taxon>
        <taxon>Bifidobacteriales</taxon>
        <taxon>Bifidobacteriaceae</taxon>
        <taxon>Galliscardovia</taxon>
    </lineage>
</organism>
<feature type="binding site" evidence="11">
    <location>
        <position position="126"/>
    </location>
    <ligand>
        <name>FMN</name>
        <dbReference type="ChEBI" id="CHEBI:58210"/>
    </ligand>
</feature>
<dbReference type="PANTHER" id="PTHR43665">
    <property type="entry name" value="ISOPENTENYL-DIPHOSPHATE DELTA-ISOMERASE"/>
    <property type="match status" value="1"/>
</dbReference>
<feature type="binding site" evidence="11">
    <location>
        <position position="156"/>
    </location>
    <ligand>
        <name>substrate</name>
    </ligand>
</feature>
<feature type="binding site" evidence="11">
    <location>
        <begin position="336"/>
        <end position="337"/>
    </location>
    <ligand>
        <name>FMN</name>
        <dbReference type="ChEBI" id="CHEBI:58210"/>
    </ligand>
</feature>
<dbReference type="GO" id="GO:0004452">
    <property type="term" value="F:isopentenyl-diphosphate delta-isomerase activity"/>
    <property type="evidence" value="ECO:0007669"/>
    <property type="project" value="UniProtKB-UniRule"/>
</dbReference>
<keyword evidence="7 11" id="KW-0521">NADP</keyword>
<evidence type="ECO:0000256" key="7">
    <source>
        <dbReference type="ARBA" id="ARBA00022857"/>
    </source>
</evidence>
<keyword evidence="2 11" id="KW-0963">Cytoplasm</keyword>
<dbReference type="AlphaFoldDB" id="A0A8J3F0H3"/>
<dbReference type="GO" id="GO:0005737">
    <property type="term" value="C:cytoplasm"/>
    <property type="evidence" value="ECO:0007669"/>
    <property type="project" value="UniProtKB-SubCell"/>
</dbReference>
<dbReference type="EC" id="5.3.3.2" evidence="11"/>
<evidence type="ECO:0000313" key="13">
    <source>
        <dbReference type="EMBL" id="GGI15526.1"/>
    </source>
</evidence>
<evidence type="ECO:0000256" key="1">
    <source>
        <dbReference type="ARBA" id="ARBA00001917"/>
    </source>
</evidence>
<comment type="cofactor">
    <cofactor evidence="1 11">
        <name>FMN</name>
        <dbReference type="ChEBI" id="CHEBI:58210"/>
    </cofactor>
</comment>
<dbReference type="GO" id="GO:0010181">
    <property type="term" value="F:FMN binding"/>
    <property type="evidence" value="ECO:0007669"/>
    <property type="project" value="UniProtKB-UniRule"/>
</dbReference>
<dbReference type="GO" id="GO:0016491">
    <property type="term" value="F:oxidoreductase activity"/>
    <property type="evidence" value="ECO:0007669"/>
    <property type="project" value="InterPro"/>
</dbReference>
<dbReference type="RefSeq" id="WP_188355796.1">
    <property type="nucleotide sequence ID" value="NZ_BMDH01000007.1"/>
</dbReference>
<dbReference type="PANTHER" id="PTHR43665:SF1">
    <property type="entry name" value="ISOPENTENYL-DIPHOSPHATE DELTA-ISOMERASE"/>
    <property type="match status" value="1"/>
</dbReference>
<keyword evidence="14" id="KW-1185">Reference proteome</keyword>
<proteinExistence type="inferred from homology"/>
<comment type="subunit">
    <text evidence="10 11">Homooctamer. Dimer of tetramers.</text>
</comment>